<dbReference type="AlphaFoldDB" id="A0A451G591"/>
<protein>
    <submittedName>
        <fullName evidence="1">Uncharacterized protein</fullName>
    </submittedName>
</protein>
<gene>
    <name evidence="1" type="ORF">EPV75_02785</name>
</gene>
<dbReference type="RefSeq" id="WP_128384387.1">
    <property type="nucleotide sequence ID" value="NZ_CP035033.1"/>
</dbReference>
<dbReference type="KEGG" id="htr:EPV75_02785"/>
<dbReference type="Proteomes" id="UP000285478">
    <property type="component" value="Chromosome"/>
</dbReference>
<accession>A0A451G591</accession>
<dbReference type="EMBL" id="CP035033">
    <property type="protein sequence ID" value="QAB14669.1"/>
    <property type="molecule type" value="Genomic_DNA"/>
</dbReference>
<keyword evidence="2" id="KW-1185">Reference proteome</keyword>
<reference evidence="1 2" key="1">
    <citation type="journal article" date="2018" name="Environ. Microbiol.">
        <title>Genomes of ubiquitous marine and hypersaline Hydrogenovibrio, Thiomicrorhabdus and Thiomicrospira spp. encode a diversity of mechanisms to sustain chemolithoautotrophy in heterogeneous environments.</title>
        <authorList>
            <person name="Scott K.M."/>
            <person name="Williams J."/>
            <person name="Porter C.M.B."/>
            <person name="Russel S."/>
            <person name="Harmer T.L."/>
            <person name="Paul J.H."/>
            <person name="Antonen K.M."/>
            <person name="Bridges M.K."/>
            <person name="Camper G.J."/>
            <person name="Campla C.K."/>
            <person name="Casella L.G."/>
            <person name="Chase E."/>
            <person name="Conrad J.W."/>
            <person name="Cruz M.C."/>
            <person name="Dunlap D.S."/>
            <person name="Duran L."/>
            <person name="Fahsbender E.M."/>
            <person name="Goldsmith D.B."/>
            <person name="Keeley R.F."/>
            <person name="Kondoff M.R."/>
            <person name="Kussy B.I."/>
            <person name="Lane M.K."/>
            <person name="Lawler S."/>
            <person name="Leigh B.A."/>
            <person name="Lewis C."/>
            <person name="Lostal L.M."/>
            <person name="Marking D."/>
            <person name="Mancera P.A."/>
            <person name="McClenthan E.C."/>
            <person name="McIntyre E.A."/>
            <person name="Mine J.A."/>
            <person name="Modi S."/>
            <person name="Moore B.D."/>
            <person name="Morgan W.A."/>
            <person name="Nelson K.M."/>
            <person name="Nguyen K.N."/>
            <person name="Ogburn N."/>
            <person name="Parrino D.G."/>
            <person name="Pedapudi A.D."/>
            <person name="Pelham R.P."/>
            <person name="Preece A.M."/>
            <person name="Rampersad E.A."/>
            <person name="Richardson J.C."/>
            <person name="Rodgers C.M."/>
            <person name="Schaffer B.L."/>
            <person name="Sheridan N.E."/>
            <person name="Solone M.R."/>
            <person name="Staley Z.R."/>
            <person name="Tabuchi M."/>
            <person name="Waide R.J."/>
            <person name="Wanjugi P.W."/>
            <person name="Young S."/>
            <person name="Clum A."/>
            <person name="Daum C."/>
            <person name="Huntemann M."/>
            <person name="Ivanova N."/>
            <person name="Kyrpides N."/>
            <person name="Mikhailova N."/>
            <person name="Palaniappan K."/>
            <person name="Pillay M."/>
            <person name="Reddy T.B.K."/>
            <person name="Shapiro N."/>
            <person name="Stamatis D."/>
            <person name="Varghese N."/>
            <person name="Woyke T."/>
            <person name="Boden R."/>
            <person name="Freyermuth S.K."/>
            <person name="Kerfeld C.A."/>
        </authorList>
    </citation>
    <scope>NUCLEOTIDE SEQUENCE [LARGE SCALE GENOMIC DNA]</scope>
    <source>
        <strain evidence="1 2">JR-2</strain>
    </source>
</reference>
<evidence type="ECO:0000313" key="1">
    <source>
        <dbReference type="EMBL" id="QAB14669.1"/>
    </source>
</evidence>
<sequence>MDAQQFLTAVSALSDDDFQKVLNGSTLVVVQDRGLRLGKTDDAFVIYELGEDPFDTVASLKQYLIDNVEDLLRDYYQFNPISKEFFQARLRELMLEHGEAAFAAQPNNLPEKAVFVEQGELVCEGQESPRFKYGLYLRLDEAMPAMAVSNKVKNWLQSGSAYGDYISVNVCRFSAF</sequence>
<organism evidence="1 2">
    <name type="scientific">Hydrogenovibrio thermophilus</name>
    <dbReference type="NCBI Taxonomy" id="265883"/>
    <lineage>
        <taxon>Bacteria</taxon>
        <taxon>Pseudomonadati</taxon>
        <taxon>Pseudomonadota</taxon>
        <taxon>Gammaproteobacteria</taxon>
        <taxon>Thiotrichales</taxon>
        <taxon>Piscirickettsiaceae</taxon>
        <taxon>Hydrogenovibrio</taxon>
    </lineage>
</organism>
<name>A0A451G591_9GAMM</name>
<evidence type="ECO:0000313" key="2">
    <source>
        <dbReference type="Proteomes" id="UP000285478"/>
    </source>
</evidence>
<proteinExistence type="predicted"/>